<protein>
    <submittedName>
        <fullName evidence="1">Uncharacterized protein</fullName>
    </submittedName>
</protein>
<dbReference type="Proteomes" id="UP001173802">
    <property type="component" value="Unassembled WGS sequence"/>
</dbReference>
<comment type="caution">
    <text evidence="1">The sequence shown here is derived from an EMBL/GenBank/DDBJ whole genome shotgun (WGS) entry which is preliminary data.</text>
</comment>
<dbReference type="EMBL" id="JANURN010000004">
    <property type="protein sequence ID" value="MDL0082213.1"/>
    <property type="molecule type" value="Genomic_DNA"/>
</dbReference>
<organism evidence="1 2">
    <name type="scientific">Helicobacter zhangjianzhongii</name>
    <dbReference type="NCBI Taxonomy" id="2974574"/>
    <lineage>
        <taxon>Bacteria</taxon>
        <taxon>Pseudomonadati</taxon>
        <taxon>Campylobacterota</taxon>
        <taxon>Epsilonproteobacteria</taxon>
        <taxon>Campylobacterales</taxon>
        <taxon>Helicobacteraceae</taxon>
        <taxon>Helicobacter</taxon>
    </lineage>
</organism>
<reference evidence="1 2" key="1">
    <citation type="journal article" date="2023" name="Microorganisms">
        <title>Isolation and Genomic Characteristics of Cat-Borne Campylobacter felis sp. nov. and Sheep-Borne Campylobacter ovis sp. nov.</title>
        <authorList>
            <person name="Wang H."/>
            <person name="Li Y."/>
            <person name="Gu Y."/>
            <person name="Zhou G."/>
            <person name="Chen X."/>
            <person name="Zhang X."/>
            <person name="Shao Z."/>
            <person name="Zhang J."/>
            <person name="Zhang M."/>
        </authorList>
    </citation>
    <scope>NUCLEOTIDE SEQUENCE [LARGE SCALE GENOMIC DNA]</scope>
    <source>
        <strain evidence="1 2">XJK30-2</strain>
    </source>
</reference>
<evidence type="ECO:0000313" key="2">
    <source>
        <dbReference type="Proteomes" id="UP001173802"/>
    </source>
</evidence>
<sequence length="153" mass="17287">MKRVFGFGVVFMLYVLGFFLLLGSAWLKQNFEIESFEQILFHLRFPLLDTDSAIAWYFIKAVVLPSVSFAMLMSFAPSFVRFLRAHKEARLGLWLGFGASFVGFVLFVLVREPSFLATLAVWCYHLASACCCLVLPQALLWCMGLGHIGFLVA</sequence>
<proteinExistence type="predicted"/>
<gene>
    <name evidence="1" type="ORF">NYG90_05930</name>
</gene>
<keyword evidence="2" id="KW-1185">Reference proteome</keyword>
<accession>A0ACC6FSP3</accession>
<evidence type="ECO:0000313" key="1">
    <source>
        <dbReference type="EMBL" id="MDL0082213.1"/>
    </source>
</evidence>
<name>A0ACC6FSP3_9HELI</name>